<organism evidence="1 2">
    <name type="scientific">Exophiala aquamarina CBS 119918</name>
    <dbReference type="NCBI Taxonomy" id="1182545"/>
    <lineage>
        <taxon>Eukaryota</taxon>
        <taxon>Fungi</taxon>
        <taxon>Dikarya</taxon>
        <taxon>Ascomycota</taxon>
        <taxon>Pezizomycotina</taxon>
        <taxon>Eurotiomycetes</taxon>
        <taxon>Chaetothyriomycetidae</taxon>
        <taxon>Chaetothyriales</taxon>
        <taxon>Herpotrichiellaceae</taxon>
        <taxon>Exophiala</taxon>
    </lineage>
</organism>
<name>A0A072P2B1_9EURO</name>
<keyword evidence="2" id="KW-1185">Reference proteome</keyword>
<dbReference type="GO" id="GO:0008080">
    <property type="term" value="F:N-acetyltransferase activity"/>
    <property type="evidence" value="ECO:0007669"/>
    <property type="project" value="TreeGrafter"/>
</dbReference>
<gene>
    <name evidence="1" type="ORF">A1O9_10393</name>
</gene>
<dbReference type="PANTHER" id="PTHR28037:SF1">
    <property type="entry name" value="ALCOHOL O-ACETYLTRANSFERASE 1-RELATED"/>
    <property type="match status" value="1"/>
</dbReference>
<dbReference type="VEuPathDB" id="FungiDB:A1O9_10393"/>
<dbReference type="Proteomes" id="UP000027920">
    <property type="component" value="Unassembled WGS sequence"/>
</dbReference>
<dbReference type="Gene3D" id="3.30.559.10">
    <property type="entry name" value="Chloramphenicol acetyltransferase-like domain"/>
    <property type="match status" value="1"/>
</dbReference>
<dbReference type="Pfam" id="PF07247">
    <property type="entry name" value="AATase"/>
    <property type="match status" value="1"/>
</dbReference>
<proteinExistence type="predicted"/>
<accession>A0A072P2B1</accession>
<dbReference type="AlphaFoldDB" id="A0A072P2B1"/>
<dbReference type="GeneID" id="25285297"/>
<dbReference type="InterPro" id="IPR010828">
    <property type="entry name" value="Atf2/Sli1-like"/>
</dbReference>
<dbReference type="EMBL" id="AMGV01000013">
    <property type="protein sequence ID" value="KEF53418.1"/>
    <property type="molecule type" value="Genomic_DNA"/>
</dbReference>
<sequence length="462" mass="52292">MSIFYKSCRSIDVVQLRGLIFRTMGDVILQHPALSAIPVDEDTPSPYFARLHHIDLAKATTFLTSPKVFNEELGPGELNRLLEEQHNANFLPFRPDIPVWRLVIVHEPENGSKFIACFVYHHAIADGTSGFAFHRSFLTALCEHTQEIQASRVNMRSSEAEQKGIHIVPTSEKALCQSLEALHPLGLSTSFILKSLWREYFSKLPPHFWSGPKITVDACRQRSRFQSIQFSQHITQNLVRLCRSQYTSVTAALEAALAAAVFTELPYNQYDRLRVDGAVSLRRWLPEEVVDENSMGNWVSRYLEEHRRPQHNRPTETTDALGLFSWDEARRIKATIDLELAKCGKDSVVGLLRFAGDLHKYFKGKVGASREESFEFSNVGVFQSGQQNASNRHSWQTGRVVFSQSADVIGAAFEVSLVTGEDMCLNIGFSWLEGVVQEQWMGKVIRTYEHLVDTIVLSNHGK</sequence>
<protein>
    <recommendedName>
        <fullName evidence="3">Alcohol acetyltransferase</fullName>
    </recommendedName>
</protein>
<dbReference type="HOGENOM" id="CLU_024469_1_1_1"/>
<comment type="caution">
    <text evidence="1">The sequence shown here is derived from an EMBL/GenBank/DDBJ whole genome shotgun (WGS) entry which is preliminary data.</text>
</comment>
<evidence type="ECO:0000313" key="1">
    <source>
        <dbReference type="EMBL" id="KEF53418.1"/>
    </source>
</evidence>
<dbReference type="PANTHER" id="PTHR28037">
    <property type="entry name" value="ALCOHOL O-ACETYLTRANSFERASE 1-RELATED"/>
    <property type="match status" value="1"/>
</dbReference>
<dbReference type="RefSeq" id="XP_013256008.1">
    <property type="nucleotide sequence ID" value="XM_013400554.1"/>
</dbReference>
<dbReference type="STRING" id="1182545.A0A072P2B1"/>
<dbReference type="SUPFAM" id="SSF52777">
    <property type="entry name" value="CoA-dependent acyltransferases"/>
    <property type="match status" value="2"/>
</dbReference>
<evidence type="ECO:0008006" key="3">
    <source>
        <dbReference type="Google" id="ProtNLM"/>
    </source>
</evidence>
<dbReference type="InterPro" id="IPR052058">
    <property type="entry name" value="Alcohol_O-acetyltransferase"/>
</dbReference>
<dbReference type="OrthoDB" id="2150604at2759"/>
<dbReference type="InterPro" id="IPR023213">
    <property type="entry name" value="CAT-like_dom_sf"/>
</dbReference>
<evidence type="ECO:0000313" key="2">
    <source>
        <dbReference type="Proteomes" id="UP000027920"/>
    </source>
</evidence>
<dbReference type="Gene3D" id="3.30.559.30">
    <property type="entry name" value="Nonribosomal peptide synthetase, condensation domain"/>
    <property type="match status" value="1"/>
</dbReference>
<reference evidence="1 2" key="1">
    <citation type="submission" date="2013-03" db="EMBL/GenBank/DDBJ databases">
        <title>The Genome Sequence of Exophiala aquamarina CBS 119918.</title>
        <authorList>
            <consortium name="The Broad Institute Genomics Platform"/>
            <person name="Cuomo C."/>
            <person name="de Hoog S."/>
            <person name="Gorbushina A."/>
            <person name="Walker B."/>
            <person name="Young S.K."/>
            <person name="Zeng Q."/>
            <person name="Gargeya S."/>
            <person name="Fitzgerald M."/>
            <person name="Haas B."/>
            <person name="Abouelleil A."/>
            <person name="Allen A.W."/>
            <person name="Alvarado L."/>
            <person name="Arachchi H.M."/>
            <person name="Berlin A.M."/>
            <person name="Chapman S.B."/>
            <person name="Gainer-Dewar J."/>
            <person name="Goldberg J."/>
            <person name="Griggs A."/>
            <person name="Gujja S."/>
            <person name="Hansen M."/>
            <person name="Howarth C."/>
            <person name="Imamovic A."/>
            <person name="Ireland A."/>
            <person name="Larimer J."/>
            <person name="McCowan C."/>
            <person name="Murphy C."/>
            <person name="Pearson M."/>
            <person name="Poon T.W."/>
            <person name="Priest M."/>
            <person name="Roberts A."/>
            <person name="Saif S."/>
            <person name="Shea T."/>
            <person name="Sisk P."/>
            <person name="Sykes S."/>
            <person name="Wortman J."/>
            <person name="Nusbaum C."/>
            <person name="Birren B."/>
        </authorList>
    </citation>
    <scope>NUCLEOTIDE SEQUENCE [LARGE SCALE GENOMIC DNA]</scope>
    <source>
        <strain evidence="1 2">CBS 119918</strain>
    </source>
</reference>